<organism evidence="2 4">
    <name type="scientific">Adineta ricciae</name>
    <name type="common">Rotifer</name>
    <dbReference type="NCBI Taxonomy" id="249248"/>
    <lineage>
        <taxon>Eukaryota</taxon>
        <taxon>Metazoa</taxon>
        <taxon>Spiralia</taxon>
        <taxon>Gnathifera</taxon>
        <taxon>Rotifera</taxon>
        <taxon>Eurotatoria</taxon>
        <taxon>Bdelloidea</taxon>
        <taxon>Adinetida</taxon>
        <taxon>Adinetidae</taxon>
        <taxon>Adineta</taxon>
    </lineage>
</organism>
<dbReference type="Gene3D" id="2.60.120.920">
    <property type="match status" value="1"/>
</dbReference>
<evidence type="ECO:0000256" key="1">
    <source>
        <dbReference type="SAM" id="Coils"/>
    </source>
</evidence>
<evidence type="ECO:0000313" key="2">
    <source>
        <dbReference type="EMBL" id="CAF0746470.1"/>
    </source>
</evidence>
<dbReference type="EMBL" id="CAJNOJ010000112">
    <property type="protein sequence ID" value="CAF1136345.1"/>
    <property type="molecule type" value="Genomic_DNA"/>
</dbReference>
<sequence>MSSTLSEKSSCAATCTASSDTLCDGCGKSYCNRHSSKHRERLTKQMEKVLLYHEQLQKLFHNDTKIVLNHPLMKRIDDWEQESILKIQQTAKETRQQLKSALNKYTADMNETFRQISEQLNTTRRENDCMESEIRTWLEKLTNLKKDYRTPKTINIRLDEHSPGFINKINLHFVSLDSFCQSIGDIQYDPHTHTILHGPTSGDATIRGILEFTSGTHRFRFQICKLGIPKWVFFGIISKNTPLQATLYKTPTAYGWAGHHQVWLNGSHYHQYDGFRFEMNNNDVIELFVDCDRRSIRLTNESLAMQHELEIALGRCPFPWVLYIGLYGAKDQIRLQVA</sequence>
<evidence type="ECO:0000313" key="3">
    <source>
        <dbReference type="EMBL" id="CAF1136345.1"/>
    </source>
</evidence>
<evidence type="ECO:0008006" key="5">
    <source>
        <dbReference type="Google" id="ProtNLM"/>
    </source>
</evidence>
<comment type="caution">
    <text evidence="2">The sequence shown here is derived from an EMBL/GenBank/DDBJ whole genome shotgun (WGS) entry which is preliminary data.</text>
</comment>
<keyword evidence="1" id="KW-0175">Coiled coil</keyword>
<gene>
    <name evidence="3" type="ORF">EDS130_LOCUS21840</name>
    <name evidence="2" type="ORF">XAT740_LOCUS184</name>
</gene>
<evidence type="ECO:0000313" key="4">
    <source>
        <dbReference type="Proteomes" id="UP000663828"/>
    </source>
</evidence>
<dbReference type="InterPro" id="IPR013320">
    <property type="entry name" value="ConA-like_dom_sf"/>
</dbReference>
<dbReference type="InterPro" id="IPR043136">
    <property type="entry name" value="B30.2/SPRY_sf"/>
</dbReference>
<dbReference type="OrthoDB" id="9998837at2759"/>
<reference evidence="2" key="1">
    <citation type="submission" date="2021-02" db="EMBL/GenBank/DDBJ databases">
        <authorList>
            <person name="Nowell W R."/>
        </authorList>
    </citation>
    <scope>NUCLEOTIDE SEQUENCE</scope>
</reference>
<dbReference type="Proteomes" id="UP000663852">
    <property type="component" value="Unassembled WGS sequence"/>
</dbReference>
<proteinExistence type="predicted"/>
<dbReference type="EMBL" id="CAJNOR010000005">
    <property type="protein sequence ID" value="CAF0746470.1"/>
    <property type="molecule type" value="Genomic_DNA"/>
</dbReference>
<protein>
    <recommendedName>
        <fullName evidence="5">B30.2/SPRY domain-containing protein</fullName>
    </recommendedName>
</protein>
<dbReference type="Proteomes" id="UP000663828">
    <property type="component" value="Unassembled WGS sequence"/>
</dbReference>
<feature type="coiled-coil region" evidence="1">
    <location>
        <begin position="84"/>
        <end position="147"/>
    </location>
</feature>
<keyword evidence="4" id="KW-1185">Reference proteome</keyword>
<dbReference type="AlphaFoldDB" id="A0A813NYN4"/>
<name>A0A813NYN4_ADIRI</name>
<accession>A0A813NYN4</accession>
<dbReference type="SUPFAM" id="SSF49899">
    <property type="entry name" value="Concanavalin A-like lectins/glucanases"/>
    <property type="match status" value="1"/>
</dbReference>